<dbReference type="InterPro" id="IPR053146">
    <property type="entry name" value="QDO-like"/>
</dbReference>
<dbReference type="Proteomes" id="UP000192796">
    <property type="component" value="Unassembled WGS sequence"/>
</dbReference>
<dbReference type="InterPro" id="IPR013096">
    <property type="entry name" value="Cupin_2"/>
</dbReference>
<keyword evidence="3" id="KW-1185">Reference proteome</keyword>
<dbReference type="SUPFAM" id="SSF51182">
    <property type="entry name" value="RmlC-like cupins"/>
    <property type="match status" value="1"/>
</dbReference>
<protein>
    <recommendedName>
        <fullName evidence="1">Cupin type-2 domain-containing protein</fullName>
    </recommendedName>
</protein>
<dbReference type="STRING" id="1703345.A3860_32485"/>
<comment type="caution">
    <text evidence="2">The sequence shown here is derived from an EMBL/GenBank/DDBJ whole genome shotgun (WGS) entry which is preliminary data.</text>
</comment>
<organism evidence="2 3">
    <name type="scientific">Niastella vici</name>
    <dbReference type="NCBI Taxonomy" id="1703345"/>
    <lineage>
        <taxon>Bacteria</taxon>
        <taxon>Pseudomonadati</taxon>
        <taxon>Bacteroidota</taxon>
        <taxon>Chitinophagia</taxon>
        <taxon>Chitinophagales</taxon>
        <taxon>Chitinophagaceae</taxon>
        <taxon>Niastella</taxon>
    </lineage>
</organism>
<dbReference type="EMBL" id="LVYD01000059">
    <property type="protein sequence ID" value="OQP60718.1"/>
    <property type="molecule type" value="Genomic_DNA"/>
</dbReference>
<dbReference type="RefSeq" id="WP_081152584.1">
    <property type="nucleotide sequence ID" value="NZ_LVYD01000059.1"/>
</dbReference>
<dbReference type="OrthoDB" id="1423961at2"/>
<proteinExistence type="predicted"/>
<name>A0A1V9FQX4_9BACT</name>
<accession>A0A1V9FQX4</accession>
<dbReference type="InterPro" id="IPR014710">
    <property type="entry name" value="RmlC-like_jellyroll"/>
</dbReference>
<evidence type="ECO:0000313" key="3">
    <source>
        <dbReference type="Proteomes" id="UP000192796"/>
    </source>
</evidence>
<dbReference type="AlphaFoldDB" id="A0A1V9FQX4"/>
<dbReference type="PANTHER" id="PTHR36440">
    <property type="entry name" value="PUTATIVE (AFU_ORTHOLOGUE AFUA_8G07350)-RELATED"/>
    <property type="match status" value="1"/>
</dbReference>
<gene>
    <name evidence="2" type="ORF">A3860_32485</name>
</gene>
<dbReference type="Gene3D" id="2.60.120.10">
    <property type="entry name" value="Jelly Rolls"/>
    <property type="match status" value="1"/>
</dbReference>
<evidence type="ECO:0000313" key="2">
    <source>
        <dbReference type="EMBL" id="OQP60718.1"/>
    </source>
</evidence>
<feature type="domain" description="Cupin type-2" evidence="1">
    <location>
        <begin position="44"/>
        <end position="102"/>
    </location>
</feature>
<dbReference type="InterPro" id="IPR011051">
    <property type="entry name" value="RmlC_Cupin_sf"/>
</dbReference>
<sequence length="166" mass="18497">MKNNPYTVSPPGDRTRYYMSGLWTFLAMGKDTNGAFALIDCKVRKGLEPPGHMHLNEDEGYYLSEGEVEFTVAGQVHLLKGGDYIHLPKNIPHQFKIKSDTARFLLHLSPAGLDEFFWQLSRPADTTELPPLPAGPPAAEIIEKIKALQKQYGIVGMDHSQMKATS</sequence>
<dbReference type="PANTHER" id="PTHR36440:SF1">
    <property type="entry name" value="PUTATIVE (AFU_ORTHOLOGUE AFUA_8G07350)-RELATED"/>
    <property type="match status" value="1"/>
</dbReference>
<evidence type="ECO:0000259" key="1">
    <source>
        <dbReference type="Pfam" id="PF07883"/>
    </source>
</evidence>
<reference evidence="2 3" key="1">
    <citation type="submission" date="2016-03" db="EMBL/GenBank/DDBJ databases">
        <title>Niastella vici sp. nov., isolated from farmland soil.</title>
        <authorList>
            <person name="Chen L."/>
            <person name="Wang D."/>
            <person name="Yang S."/>
            <person name="Wang G."/>
        </authorList>
    </citation>
    <scope>NUCLEOTIDE SEQUENCE [LARGE SCALE GENOMIC DNA]</scope>
    <source>
        <strain evidence="2 3">DJ57</strain>
    </source>
</reference>
<dbReference type="Pfam" id="PF07883">
    <property type="entry name" value="Cupin_2"/>
    <property type="match status" value="1"/>
</dbReference>